<comment type="caution">
    <text evidence="1">The sequence shown here is derived from an EMBL/GenBank/DDBJ whole genome shotgun (WGS) entry which is preliminary data.</text>
</comment>
<dbReference type="Gene3D" id="2.60.40.3440">
    <property type="match status" value="1"/>
</dbReference>
<gene>
    <name evidence="1" type="ORF">GCM10010430_12250</name>
</gene>
<dbReference type="EMBL" id="BAAATR010000004">
    <property type="protein sequence ID" value="GAA2233185.1"/>
    <property type="molecule type" value="Genomic_DNA"/>
</dbReference>
<protein>
    <recommendedName>
        <fullName evidence="3">FAD-binding FR-type domain-containing protein</fullName>
    </recommendedName>
</protein>
<name>A0ABN3DJK4_9ACTN</name>
<reference evidence="1 2" key="1">
    <citation type="journal article" date="2019" name="Int. J. Syst. Evol. Microbiol.">
        <title>The Global Catalogue of Microorganisms (GCM) 10K type strain sequencing project: providing services to taxonomists for standard genome sequencing and annotation.</title>
        <authorList>
            <consortium name="The Broad Institute Genomics Platform"/>
            <consortium name="The Broad Institute Genome Sequencing Center for Infectious Disease"/>
            <person name="Wu L."/>
            <person name="Ma J."/>
        </authorList>
    </citation>
    <scope>NUCLEOTIDE SEQUENCE [LARGE SCALE GENOMIC DNA]</scope>
    <source>
        <strain evidence="1 2">JCM 7356</strain>
    </source>
</reference>
<dbReference type="Proteomes" id="UP001500305">
    <property type="component" value="Unassembled WGS sequence"/>
</dbReference>
<keyword evidence="2" id="KW-1185">Reference proteome</keyword>
<dbReference type="Pfam" id="PF17963">
    <property type="entry name" value="Big_9"/>
    <property type="match status" value="1"/>
</dbReference>
<evidence type="ECO:0000313" key="2">
    <source>
        <dbReference type="Proteomes" id="UP001500305"/>
    </source>
</evidence>
<dbReference type="RefSeq" id="WP_344635182.1">
    <property type="nucleotide sequence ID" value="NZ_BAAATR010000004.1"/>
</dbReference>
<evidence type="ECO:0008006" key="3">
    <source>
        <dbReference type="Google" id="ProtNLM"/>
    </source>
</evidence>
<organism evidence="1 2">
    <name type="scientific">Kitasatospora cystarginea</name>
    <dbReference type="NCBI Taxonomy" id="58350"/>
    <lineage>
        <taxon>Bacteria</taxon>
        <taxon>Bacillati</taxon>
        <taxon>Actinomycetota</taxon>
        <taxon>Actinomycetes</taxon>
        <taxon>Kitasatosporales</taxon>
        <taxon>Streptomycetaceae</taxon>
        <taxon>Kitasatospora</taxon>
    </lineage>
</organism>
<proteinExistence type="predicted"/>
<accession>A0ABN3DJK4</accession>
<evidence type="ECO:0000313" key="1">
    <source>
        <dbReference type="EMBL" id="GAA2233185.1"/>
    </source>
</evidence>
<sequence>MEHLISRVRAVHQQHPELSVTLDLTSETDPAQPLLPGQQVDFTLTLNPVGPGFRFYGYLMEESYNTVATVKRVRGLGHLEKQSRYATYTTANTPRSATFSLVINQNVAPDGVLMPTVSAGVIAREGQKLNGCRALGQVAYRLRPVVAPPKLLIVTPGGTGVLPVLAAELAPAARLIGVSPPRHGMIGVTPDGTVTYYPEQGFIGYDRLFYTVEDAAHRIARGEITVFVGHPYETPGMLAAPAGQAASGYPVG</sequence>